<proteinExistence type="inferred from homology"/>
<keyword evidence="2" id="KW-0808">Transferase</keyword>
<gene>
    <name evidence="6" type="ORF">SAMN05660653_00349</name>
</gene>
<evidence type="ECO:0000256" key="3">
    <source>
        <dbReference type="ARBA" id="ARBA00022777"/>
    </source>
</evidence>
<dbReference type="Gene3D" id="1.10.1070.20">
    <property type="match status" value="1"/>
</dbReference>
<dbReference type="PANTHER" id="PTHR37419:SF8">
    <property type="entry name" value="TOXIN YJJJ"/>
    <property type="match status" value="1"/>
</dbReference>
<dbReference type="GO" id="GO:0005829">
    <property type="term" value="C:cytosol"/>
    <property type="evidence" value="ECO:0007669"/>
    <property type="project" value="TreeGrafter"/>
</dbReference>
<dbReference type="AlphaFoldDB" id="A0A1G6AHP1"/>
<dbReference type="RefSeq" id="WP_092116617.1">
    <property type="nucleotide sequence ID" value="NZ_FMXO01000002.1"/>
</dbReference>
<evidence type="ECO:0000256" key="2">
    <source>
        <dbReference type="ARBA" id="ARBA00022679"/>
    </source>
</evidence>
<dbReference type="InterPro" id="IPR012893">
    <property type="entry name" value="HipA-like_C"/>
</dbReference>
<evidence type="ECO:0000259" key="4">
    <source>
        <dbReference type="Pfam" id="PF07804"/>
    </source>
</evidence>
<keyword evidence="3 6" id="KW-0418">Kinase</keyword>
<sequence>MSTLAEVRLWGKTIGAVSLQDGEEVASFEYDAEFARSGIQVAPIVMPLSRRVYRFPELSRPTFLGLPGLLADSLPDKFGNALLDAWLASQGRQPDSFNAVERLCYTGERGMGALEFAPAIGPEAKQTTPIEVSRLVMLASEILTHRNNLQASFTAEGKEDALRDILRVGTSAGGARAKAVIAWNPKTNEVRSGQVKAGEGFEYWLLKFDGVSGNKDKELEDSKGYGLIEYAYYLMALECGIEISECRLFKENGRSHFMTRRFDRLAAGEKLHMQSLCALAHYDFNMAGAYSYEQTLLVMRQLQLPMQAIEQLFRRMVFNIVARNQDDHVKNIAFLMNKSGEWSLSPAFDMTYSFNPAGAWTASHQMMMNGKRDNFTLEDFKACARTASMKRGRAAKIVADVQATVSKWRSFAEKAGVPDVVREKIQTTLNLQPYS</sequence>
<evidence type="ECO:0000313" key="6">
    <source>
        <dbReference type="EMBL" id="SDB07932.1"/>
    </source>
</evidence>
<dbReference type="Proteomes" id="UP000198771">
    <property type="component" value="Unassembled WGS sequence"/>
</dbReference>
<protein>
    <submittedName>
        <fullName evidence="6">Serine/threonine-protein kinase HipA</fullName>
    </submittedName>
</protein>
<reference evidence="6 7" key="1">
    <citation type="submission" date="2016-10" db="EMBL/GenBank/DDBJ databases">
        <authorList>
            <person name="de Groot N.N."/>
        </authorList>
    </citation>
    <scope>NUCLEOTIDE SEQUENCE [LARGE SCALE GENOMIC DNA]</scope>
    <source>
        <strain evidence="6 7">ASO4-2</strain>
    </source>
</reference>
<dbReference type="STRING" id="617002.SAMN05660653_00349"/>
<evidence type="ECO:0000256" key="1">
    <source>
        <dbReference type="ARBA" id="ARBA00010164"/>
    </source>
</evidence>
<dbReference type="GO" id="GO:0004674">
    <property type="term" value="F:protein serine/threonine kinase activity"/>
    <property type="evidence" value="ECO:0007669"/>
    <property type="project" value="TreeGrafter"/>
</dbReference>
<dbReference type="Pfam" id="PF13657">
    <property type="entry name" value="Couple_hipA"/>
    <property type="match status" value="1"/>
</dbReference>
<organism evidence="6 7">
    <name type="scientific">Desulfonatronum thiosulfatophilum</name>
    <dbReference type="NCBI Taxonomy" id="617002"/>
    <lineage>
        <taxon>Bacteria</taxon>
        <taxon>Pseudomonadati</taxon>
        <taxon>Thermodesulfobacteriota</taxon>
        <taxon>Desulfovibrionia</taxon>
        <taxon>Desulfovibrionales</taxon>
        <taxon>Desulfonatronaceae</taxon>
        <taxon>Desulfonatronum</taxon>
    </lineage>
</organism>
<dbReference type="InterPro" id="IPR052028">
    <property type="entry name" value="HipA_Ser/Thr_kinase"/>
</dbReference>
<dbReference type="Pfam" id="PF07804">
    <property type="entry name" value="HipA_C"/>
    <property type="match status" value="1"/>
</dbReference>
<evidence type="ECO:0000259" key="5">
    <source>
        <dbReference type="Pfam" id="PF13657"/>
    </source>
</evidence>
<keyword evidence="7" id="KW-1185">Reference proteome</keyword>
<dbReference type="InterPro" id="IPR017508">
    <property type="entry name" value="HipA_N1"/>
</dbReference>
<comment type="similarity">
    <text evidence="1">Belongs to the HipA Ser/Thr kinase family.</text>
</comment>
<feature type="domain" description="HipA-like C-terminal" evidence="4">
    <location>
        <begin position="170"/>
        <end position="408"/>
    </location>
</feature>
<dbReference type="PANTHER" id="PTHR37419">
    <property type="entry name" value="SERINE/THREONINE-PROTEIN KINASE TOXIN HIPA"/>
    <property type="match status" value="1"/>
</dbReference>
<dbReference type="OrthoDB" id="9805913at2"/>
<evidence type="ECO:0000313" key="7">
    <source>
        <dbReference type="Proteomes" id="UP000198771"/>
    </source>
</evidence>
<accession>A0A1G6AHP1</accession>
<name>A0A1G6AHP1_9BACT</name>
<feature type="domain" description="HipA N-terminal subdomain 1" evidence="5">
    <location>
        <begin position="6"/>
        <end position="116"/>
    </location>
</feature>
<dbReference type="EMBL" id="FMXO01000002">
    <property type="protein sequence ID" value="SDB07932.1"/>
    <property type="molecule type" value="Genomic_DNA"/>
</dbReference>